<dbReference type="OrthoDB" id="5537857at2759"/>
<gene>
    <name evidence="1" type="ORF">COEREDRAFT_87141</name>
</gene>
<protein>
    <recommendedName>
        <fullName evidence="3">SHSP domain-containing protein</fullName>
    </recommendedName>
</protein>
<accession>A0A2G5BBS9</accession>
<organism evidence="1 2">
    <name type="scientific">Coemansia reversa (strain ATCC 12441 / NRRL 1564)</name>
    <dbReference type="NCBI Taxonomy" id="763665"/>
    <lineage>
        <taxon>Eukaryota</taxon>
        <taxon>Fungi</taxon>
        <taxon>Fungi incertae sedis</taxon>
        <taxon>Zoopagomycota</taxon>
        <taxon>Kickxellomycotina</taxon>
        <taxon>Kickxellomycetes</taxon>
        <taxon>Kickxellales</taxon>
        <taxon>Kickxellaceae</taxon>
        <taxon>Coemansia</taxon>
    </lineage>
</organism>
<reference evidence="1 2" key="1">
    <citation type="journal article" date="2015" name="Genome Biol. Evol.">
        <title>Phylogenomic analyses indicate that early fungi evolved digesting cell walls of algal ancestors of land plants.</title>
        <authorList>
            <person name="Chang Y."/>
            <person name="Wang S."/>
            <person name="Sekimoto S."/>
            <person name="Aerts A.L."/>
            <person name="Choi C."/>
            <person name="Clum A."/>
            <person name="LaButti K.M."/>
            <person name="Lindquist E.A."/>
            <person name="Yee Ngan C."/>
            <person name="Ohm R.A."/>
            <person name="Salamov A.A."/>
            <person name="Grigoriev I.V."/>
            <person name="Spatafora J.W."/>
            <person name="Berbee M.L."/>
        </authorList>
    </citation>
    <scope>NUCLEOTIDE SEQUENCE [LARGE SCALE GENOMIC DNA]</scope>
    <source>
        <strain evidence="1 2">NRRL 1564</strain>
    </source>
</reference>
<dbReference type="SUPFAM" id="SSF49764">
    <property type="entry name" value="HSP20-like chaperones"/>
    <property type="match status" value="1"/>
</dbReference>
<sequence length="198" mass="23193">MPRHNLQYQSIADTSDDNVIVIELAAQNQTRHIFNGIVVEKGEDAEAHIQECNWNPFEKLESADFFYTSISVTNSAYRVVAKLPESMVRYIQVQHKRRELAVVGKAMARRQWTDVNSEVYTNIHELWRVHWRNFRIPLQCDPDSIYALYGEDSVTVVVPRRTTWVYRLINWTEITLRRVGISCQLPATRKSTIKVNDW</sequence>
<dbReference type="EMBL" id="KZ303501">
    <property type="protein sequence ID" value="PIA16167.1"/>
    <property type="molecule type" value="Genomic_DNA"/>
</dbReference>
<evidence type="ECO:0000313" key="2">
    <source>
        <dbReference type="Proteomes" id="UP000242474"/>
    </source>
</evidence>
<keyword evidence="2" id="KW-1185">Reference proteome</keyword>
<name>A0A2G5BBS9_COERN</name>
<dbReference type="Proteomes" id="UP000242474">
    <property type="component" value="Unassembled WGS sequence"/>
</dbReference>
<dbReference type="AlphaFoldDB" id="A0A2G5BBS9"/>
<proteinExistence type="predicted"/>
<dbReference type="InterPro" id="IPR008978">
    <property type="entry name" value="HSP20-like_chaperone"/>
</dbReference>
<evidence type="ECO:0000313" key="1">
    <source>
        <dbReference type="EMBL" id="PIA16167.1"/>
    </source>
</evidence>
<evidence type="ECO:0008006" key="3">
    <source>
        <dbReference type="Google" id="ProtNLM"/>
    </source>
</evidence>